<dbReference type="Gene3D" id="3.90.1200.10">
    <property type="match status" value="1"/>
</dbReference>
<keyword evidence="3" id="KW-1185">Reference proteome</keyword>
<evidence type="ECO:0000259" key="1">
    <source>
        <dbReference type="Pfam" id="PF01636"/>
    </source>
</evidence>
<reference evidence="2" key="1">
    <citation type="submission" date="2019-10" db="EMBL/GenBank/DDBJ databases">
        <title>Description of Paenibacillus glebae sp. nov.</title>
        <authorList>
            <person name="Carlier A."/>
            <person name="Qi S."/>
        </authorList>
    </citation>
    <scope>NUCLEOTIDE SEQUENCE</scope>
    <source>
        <strain evidence="2">LMG 31456</strain>
    </source>
</reference>
<dbReference type="Pfam" id="PF01636">
    <property type="entry name" value="APH"/>
    <property type="match status" value="1"/>
</dbReference>
<dbReference type="EMBL" id="WHOD01000015">
    <property type="protein sequence ID" value="NOU92476.1"/>
    <property type="molecule type" value="Genomic_DNA"/>
</dbReference>
<dbReference type="PANTHER" id="PTHR21310">
    <property type="entry name" value="AMINOGLYCOSIDE PHOSPHOTRANSFERASE-RELATED-RELATED"/>
    <property type="match status" value="1"/>
</dbReference>
<dbReference type="SUPFAM" id="SSF56112">
    <property type="entry name" value="Protein kinase-like (PK-like)"/>
    <property type="match status" value="1"/>
</dbReference>
<sequence>MVKPWAAEQIVTNDVALELISTQFPELVPVTVKLIGEGFDNTVYQVNEQYVFRFPRRSIAVDLLLVECALLPHLYSLGLPLAVSEPVFIGKPEERYLWPFAGYRFIVGESPGVITVEQRMQSALPLAQFLSMLHRFPVAKAKELGVPNDLLGRLDLTKRLSQVDSNMNKAMELGLWSDRRVLDVFLSSLGDGENIKESGNSSFTQCLVHGDLHIRNVLADDNQLISGVIDWGDVHIGHPAVDLSFVYSYLPWEGRRMFFSIYGEADTATLKLARFRSIHISLLLLLYGYDQQDDSLVAATQDSLRLAFEDL</sequence>
<dbReference type="Proteomes" id="UP000641588">
    <property type="component" value="Unassembled WGS sequence"/>
</dbReference>
<dbReference type="InterPro" id="IPR051678">
    <property type="entry name" value="AGP_Transferase"/>
</dbReference>
<gene>
    <name evidence="2" type="ORF">GC093_04395</name>
</gene>
<proteinExistence type="predicted"/>
<dbReference type="InterPro" id="IPR011009">
    <property type="entry name" value="Kinase-like_dom_sf"/>
</dbReference>
<organism evidence="2 3">
    <name type="scientific">Paenibacillus foliorum</name>
    <dbReference type="NCBI Taxonomy" id="2654974"/>
    <lineage>
        <taxon>Bacteria</taxon>
        <taxon>Bacillati</taxon>
        <taxon>Bacillota</taxon>
        <taxon>Bacilli</taxon>
        <taxon>Bacillales</taxon>
        <taxon>Paenibacillaceae</taxon>
        <taxon>Paenibacillus</taxon>
    </lineage>
</organism>
<name>A0A972GXQ4_9BACL</name>
<evidence type="ECO:0000313" key="2">
    <source>
        <dbReference type="EMBL" id="NOU92476.1"/>
    </source>
</evidence>
<evidence type="ECO:0000313" key="3">
    <source>
        <dbReference type="Proteomes" id="UP000641588"/>
    </source>
</evidence>
<protein>
    <submittedName>
        <fullName evidence="2">Phosphotransferase</fullName>
    </submittedName>
</protein>
<dbReference type="AlphaFoldDB" id="A0A972GXQ4"/>
<dbReference type="RefSeq" id="WP_171650675.1">
    <property type="nucleotide sequence ID" value="NZ_WHOD01000015.1"/>
</dbReference>
<dbReference type="PANTHER" id="PTHR21310:SF42">
    <property type="entry name" value="BIFUNCTIONAL AAC_APH"/>
    <property type="match status" value="1"/>
</dbReference>
<dbReference type="InterPro" id="IPR002575">
    <property type="entry name" value="Aminoglycoside_PTrfase"/>
</dbReference>
<accession>A0A972GXQ4</accession>
<comment type="caution">
    <text evidence="2">The sequence shown here is derived from an EMBL/GenBank/DDBJ whole genome shotgun (WGS) entry which is preliminary data.</text>
</comment>
<feature type="domain" description="Aminoglycoside phosphotransferase" evidence="1">
    <location>
        <begin position="31"/>
        <end position="266"/>
    </location>
</feature>
<dbReference type="Gene3D" id="3.30.200.20">
    <property type="entry name" value="Phosphorylase Kinase, domain 1"/>
    <property type="match status" value="1"/>
</dbReference>